<evidence type="ECO:0000256" key="12">
    <source>
        <dbReference type="RuleBase" id="RU362131"/>
    </source>
</evidence>
<keyword evidence="16" id="KW-1185">Reference proteome</keyword>
<feature type="site" description="Important for catalytic activity" evidence="10">
    <location>
        <position position="269"/>
    </location>
</feature>
<feature type="binding site" evidence="9">
    <location>
        <position position="193"/>
    </location>
    <ligand>
        <name>Mg(2+)</name>
        <dbReference type="ChEBI" id="CHEBI:18420"/>
        <label>1</label>
    </ligand>
</feature>
<feature type="compositionally biased region" description="Polar residues" evidence="13">
    <location>
        <begin position="559"/>
        <end position="572"/>
    </location>
</feature>
<dbReference type="InterPro" id="IPR010666">
    <property type="entry name" value="Znf_GRF"/>
</dbReference>
<evidence type="ECO:0000256" key="10">
    <source>
        <dbReference type="PIRSR" id="PIRSR604808-3"/>
    </source>
</evidence>
<dbReference type="PROSITE" id="PS51999">
    <property type="entry name" value="ZF_GRF"/>
    <property type="match status" value="1"/>
</dbReference>
<protein>
    <recommendedName>
        <fullName evidence="12">DNA-(apurinic or apyrimidinic site) endonuclease</fullName>
        <ecNumber evidence="12">3.1.-.-</ecNumber>
    </recommendedName>
</protein>
<feature type="site" description="Transition state stabilizer" evidence="10">
    <location>
        <position position="193"/>
    </location>
</feature>
<dbReference type="InterPro" id="IPR004808">
    <property type="entry name" value="AP_endonuc_1"/>
</dbReference>
<evidence type="ECO:0000256" key="5">
    <source>
        <dbReference type="ARBA" id="ARBA00022833"/>
    </source>
</evidence>
<dbReference type="InterPro" id="IPR036691">
    <property type="entry name" value="Endo/exonu/phosph_ase_sf"/>
</dbReference>
<dbReference type="GO" id="GO:0006284">
    <property type="term" value="P:base-excision repair"/>
    <property type="evidence" value="ECO:0007669"/>
    <property type="project" value="TreeGrafter"/>
</dbReference>
<organism evidence="15 16">
    <name type="scientific">Melanopsichium pennsylvanicum</name>
    <dbReference type="NCBI Taxonomy" id="63383"/>
    <lineage>
        <taxon>Eukaryota</taxon>
        <taxon>Fungi</taxon>
        <taxon>Dikarya</taxon>
        <taxon>Basidiomycota</taxon>
        <taxon>Ustilaginomycotina</taxon>
        <taxon>Ustilaginomycetes</taxon>
        <taxon>Ustilaginales</taxon>
        <taxon>Ustilaginaceae</taxon>
        <taxon>Melanopsichium</taxon>
    </lineage>
</organism>
<dbReference type="NCBIfam" id="TIGR00633">
    <property type="entry name" value="xth"/>
    <property type="match status" value="1"/>
</dbReference>
<keyword evidence="12" id="KW-0227">DNA damage</keyword>
<feature type="binding site" evidence="9">
    <location>
        <position position="42"/>
    </location>
    <ligand>
        <name>Mg(2+)</name>
        <dbReference type="ChEBI" id="CHEBI:18420"/>
        <label>1</label>
    </ligand>
</feature>
<keyword evidence="6 9" id="KW-0460">Magnesium</keyword>
<evidence type="ECO:0000313" key="15">
    <source>
        <dbReference type="EMBL" id="SNX81949.1"/>
    </source>
</evidence>
<evidence type="ECO:0000256" key="3">
    <source>
        <dbReference type="ARBA" id="ARBA00022771"/>
    </source>
</evidence>
<keyword evidence="5" id="KW-0862">Zinc</keyword>
<evidence type="ECO:0000313" key="16">
    <source>
        <dbReference type="Proteomes" id="UP001294444"/>
    </source>
</evidence>
<dbReference type="CDD" id="cd09088">
    <property type="entry name" value="Ape2-like_AP-endo"/>
    <property type="match status" value="1"/>
</dbReference>
<keyword evidence="12" id="KW-0234">DNA repair</keyword>
<comment type="cofactor">
    <cofactor evidence="9 12">
        <name>Mg(2+)</name>
        <dbReference type="ChEBI" id="CHEBI:18420"/>
    </cofactor>
    <cofactor evidence="9 12">
        <name>Mn(2+)</name>
        <dbReference type="ChEBI" id="CHEBI:29035"/>
    </cofactor>
    <text evidence="9 12">Probably binds two magnesium or manganese ions per subunit.</text>
</comment>
<sequence>MRIVVWNINGLRTLKGYQPWYKLPDWEACLEHLNADIACFQETKMTRKQLTESMCILPSYNTFFNFHPTKGYSGTVTYVRKAVSIPLKAEQGITGRLPATNVSSNPSIHNEPIGCVPADTRDDVEPKIWDALDQEGRCVVLDLGLFVLFNVYCPNETGPERLEYKMTYYQCLAERAYRLIAAGREVMIVGDMNIIRDPIDHCDPEQSMKEHGWDHFHQHPARSWFKSFLKPQGKFHDVGREFHPDRNRMYTCWNTLIDARPANYGVRLDYTLVTEGLLPWIKGADIQADVYGSDHCPIYVDLHDEREVEGKVVKLRDIMQGGVDRLPPALAAVHYDEFSGKQRKLASFFGGAGKKVAPAKGSSPPAVVATASPVAQKAQSDTGGSNIADSAEKKAEATPSLPLEADTTCDRDEEGGSLADTLFALHTQQEGLDIEIAPQWPDASSSLYSNTTKLHSASKGVDSASASAPIPPSGKIVPWSTKAAASQPFPKAKPIGASPKRTPSAQKGKETSKAKNAANLKGQASLKSFFAKPSSSCSTSLDAQAQPDDVSKDEIESTAPHTNGSQSSSLAENCVTVTNGGKAGSVEISDQDEEIYEFQEGSCQPHTSTCTCDIASRPNDSMSMELSAAERVKASQTWGAIFSPLPAPLCRNHSEACRAWTVNKPGPNHGRKFWLCNRPVGPGYEKGGRAKADVNPEFRCNFFLWDSDLRSKKKGNTSTNDEMRLNATGEAKFFSEVGRDRFRKKSNSGIGGVQQQDAQELGGPWGPHKRVKTADS</sequence>
<dbReference type="AlphaFoldDB" id="A0AAJ4XGG7"/>
<gene>
    <name evidence="15" type="ORF">MEPE_00654</name>
</gene>
<dbReference type="GO" id="GO:0008311">
    <property type="term" value="F:double-stranded DNA 3'-5' DNA exonuclease activity"/>
    <property type="evidence" value="ECO:0007669"/>
    <property type="project" value="TreeGrafter"/>
</dbReference>
<feature type="compositionally biased region" description="Low complexity" evidence="13">
    <location>
        <begin position="356"/>
        <end position="375"/>
    </location>
</feature>
<dbReference type="GO" id="GO:0008270">
    <property type="term" value="F:zinc ion binding"/>
    <property type="evidence" value="ECO:0007669"/>
    <property type="project" value="UniProtKB-KW"/>
</dbReference>
<keyword evidence="15" id="KW-0255">Endonuclease</keyword>
<dbReference type="FunFam" id="3.60.10.10:FF:000079">
    <property type="entry name" value="DNA-(apurinic or apyrimidinic site) lyase"/>
    <property type="match status" value="1"/>
</dbReference>
<accession>A0AAJ4XGG7</accession>
<comment type="similarity">
    <text evidence="1 12">Belongs to the DNA repair enzymes AP/ExoA family.</text>
</comment>
<evidence type="ECO:0000256" key="1">
    <source>
        <dbReference type="ARBA" id="ARBA00007092"/>
    </source>
</evidence>
<dbReference type="Proteomes" id="UP001294444">
    <property type="component" value="Unassembled WGS sequence"/>
</dbReference>
<dbReference type="EMBL" id="OAPG01000001">
    <property type="protein sequence ID" value="SNX81949.1"/>
    <property type="molecule type" value="Genomic_DNA"/>
</dbReference>
<proteinExistence type="inferred from homology"/>
<keyword evidence="7" id="KW-0539">Nucleus</keyword>
<reference evidence="15" key="1">
    <citation type="submission" date="2023-10" db="EMBL/GenBank/DDBJ databases">
        <authorList>
            <person name="Guldener U."/>
        </authorList>
    </citation>
    <scope>NUCLEOTIDE SEQUENCE</scope>
    <source>
        <strain evidence="15">Mp4</strain>
    </source>
</reference>
<dbReference type="GO" id="GO:0005634">
    <property type="term" value="C:nucleus"/>
    <property type="evidence" value="ECO:0007669"/>
    <property type="project" value="TreeGrafter"/>
</dbReference>
<feature type="region of interest" description="Disordered" evidence="13">
    <location>
        <begin position="744"/>
        <end position="776"/>
    </location>
</feature>
<dbReference type="SUPFAM" id="SSF56219">
    <property type="entry name" value="DNase I-like"/>
    <property type="match status" value="1"/>
</dbReference>
<evidence type="ECO:0000256" key="7">
    <source>
        <dbReference type="ARBA" id="ARBA00023242"/>
    </source>
</evidence>
<keyword evidence="9" id="KW-0464">Manganese</keyword>
<dbReference type="Pfam" id="PF06839">
    <property type="entry name" value="Zn_ribbon_GRF"/>
    <property type="match status" value="1"/>
</dbReference>
<feature type="active site" description="Proton acceptor" evidence="8">
    <location>
        <position position="295"/>
    </location>
</feature>
<feature type="binding site" evidence="9">
    <location>
        <position position="295"/>
    </location>
    <ligand>
        <name>Mg(2+)</name>
        <dbReference type="ChEBI" id="CHEBI:18420"/>
        <label>1</label>
    </ligand>
</feature>
<feature type="compositionally biased region" description="Polar residues" evidence="13">
    <location>
        <begin position="377"/>
        <end position="388"/>
    </location>
</feature>
<comment type="caution">
    <text evidence="15">The sequence shown here is derived from an EMBL/GenBank/DDBJ whole genome shotgun (WGS) entry which is preliminary data.</text>
</comment>
<evidence type="ECO:0000259" key="14">
    <source>
        <dbReference type="PROSITE" id="PS51999"/>
    </source>
</evidence>
<dbReference type="PANTHER" id="PTHR22748">
    <property type="entry name" value="AP ENDONUCLEASE"/>
    <property type="match status" value="1"/>
</dbReference>
<keyword evidence="15" id="KW-0269">Exonuclease</keyword>
<evidence type="ECO:0000256" key="8">
    <source>
        <dbReference type="PIRSR" id="PIRSR604808-1"/>
    </source>
</evidence>
<keyword evidence="4" id="KW-0378">Hydrolase</keyword>
<evidence type="ECO:0000256" key="11">
    <source>
        <dbReference type="PROSITE-ProRule" id="PRU01343"/>
    </source>
</evidence>
<evidence type="ECO:0000256" key="13">
    <source>
        <dbReference type="SAM" id="MobiDB-lite"/>
    </source>
</evidence>
<keyword evidence="15" id="KW-0540">Nuclease</keyword>
<feature type="region of interest" description="Disordered" evidence="13">
    <location>
        <begin position="537"/>
        <end position="572"/>
    </location>
</feature>
<feature type="domain" description="GRF-type" evidence="14">
    <location>
        <begin position="650"/>
        <end position="709"/>
    </location>
</feature>
<feature type="active site" evidence="8">
    <location>
        <position position="152"/>
    </location>
</feature>
<feature type="active site" description="Proton donor/acceptor" evidence="8">
    <location>
        <position position="191"/>
    </location>
</feature>
<feature type="binding site" evidence="9">
    <location>
        <position position="191"/>
    </location>
    <ligand>
        <name>Mg(2+)</name>
        <dbReference type="ChEBI" id="CHEBI:18420"/>
        <label>1</label>
    </ligand>
</feature>
<feature type="site" description="Interaction with DNA substrate" evidence="10">
    <location>
        <position position="295"/>
    </location>
</feature>
<name>A0AAJ4XGG7_9BASI</name>
<dbReference type="Pfam" id="PF03372">
    <property type="entry name" value="Exo_endo_phos"/>
    <property type="match status" value="1"/>
</dbReference>
<feature type="region of interest" description="Disordered" evidence="13">
    <location>
        <begin position="478"/>
        <end position="518"/>
    </location>
</feature>
<evidence type="ECO:0000256" key="4">
    <source>
        <dbReference type="ARBA" id="ARBA00022801"/>
    </source>
</evidence>
<evidence type="ECO:0000256" key="6">
    <source>
        <dbReference type="ARBA" id="ARBA00022842"/>
    </source>
</evidence>
<dbReference type="Gene3D" id="3.60.10.10">
    <property type="entry name" value="Endonuclease/exonuclease/phosphatase"/>
    <property type="match status" value="1"/>
</dbReference>
<keyword evidence="3 11" id="KW-0863">Zinc-finger</keyword>
<feature type="compositionally biased region" description="Basic residues" evidence="13">
    <location>
        <begin position="767"/>
        <end position="776"/>
    </location>
</feature>
<evidence type="ECO:0000256" key="2">
    <source>
        <dbReference type="ARBA" id="ARBA00022723"/>
    </source>
</evidence>
<feature type="binding site" evidence="9">
    <location>
        <position position="294"/>
    </location>
    <ligand>
        <name>Mg(2+)</name>
        <dbReference type="ChEBI" id="CHEBI:18420"/>
        <label>1</label>
    </ligand>
</feature>
<dbReference type="GO" id="GO:0008081">
    <property type="term" value="F:phosphoric diester hydrolase activity"/>
    <property type="evidence" value="ECO:0007669"/>
    <property type="project" value="TreeGrafter"/>
</dbReference>
<keyword evidence="2 9" id="KW-0479">Metal-binding</keyword>
<dbReference type="PROSITE" id="PS51435">
    <property type="entry name" value="AP_NUCLEASE_F1_4"/>
    <property type="match status" value="1"/>
</dbReference>
<dbReference type="EC" id="3.1.-.-" evidence="12"/>
<feature type="binding site" evidence="9">
    <location>
        <position position="7"/>
    </location>
    <ligand>
        <name>Mg(2+)</name>
        <dbReference type="ChEBI" id="CHEBI:18420"/>
        <label>1</label>
    </ligand>
</feature>
<feature type="region of interest" description="Disordered" evidence="13">
    <location>
        <begin position="356"/>
        <end position="411"/>
    </location>
</feature>
<dbReference type="GO" id="GO:0003906">
    <property type="term" value="F:DNA-(apurinic or apyrimidinic site) endonuclease activity"/>
    <property type="evidence" value="ECO:0007669"/>
    <property type="project" value="TreeGrafter"/>
</dbReference>
<dbReference type="InterPro" id="IPR005135">
    <property type="entry name" value="Endo/exonuclease/phosphatase"/>
</dbReference>
<dbReference type="PANTHER" id="PTHR22748:SF4">
    <property type="entry name" value="DNA-(APURINIC OR APYRIMIDINIC SITE) ENDONUCLEASE 2"/>
    <property type="match status" value="1"/>
</dbReference>
<evidence type="ECO:0000256" key="9">
    <source>
        <dbReference type="PIRSR" id="PIRSR604808-2"/>
    </source>
</evidence>